<evidence type="ECO:0000256" key="1">
    <source>
        <dbReference type="SAM" id="Phobius"/>
    </source>
</evidence>
<evidence type="ECO:0000313" key="2">
    <source>
        <dbReference type="EMBL" id="MBA4860967.1"/>
    </source>
</evidence>
<protein>
    <submittedName>
        <fullName evidence="2">DUF4012 domain-containing protein</fullName>
    </submittedName>
</protein>
<proteinExistence type="predicted"/>
<keyword evidence="1" id="KW-1133">Transmembrane helix</keyword>
<dbReference type="InterPro" id="IPR025101">
    <property type="entry name" value="DUF4012"/>
</dbReference>
<dbReference type="Proteomes" id="UP000586976">
    <property type="component" value="Unassembled WGS sequence"/>
</dbReference>
<gene>
    <name evidence="2" type="ORF">H1V43_06140</name>
</gene>
<dbReference type="AlphaFoldDB" id="A0A7W2CXJ2"/>
<reference evidence="2 3" key="1">
    <citation type="submission" date="2020-07" db="EMBL/GenBank/DDBJ databases">
        <title>Streptomyces isolated from Indian soil.</title>
        <authorList>
            <person name="Mandal S."/>
            <person name="Maiti P.K."/>
        </authorList>
    </citation>
    <scope>NUCLEOTIDE SEQUENCE [LARGE SCALE GENOMIC DNA]</scope>
    <source>
        <strain evidence="2 3">PSKA54</strain>
    </source>
</reference>
<evidence type="ECO:0000313" key="3">
    <source>
        <dbReference type="Proteomes" id="UP000586976"/>
    </source>
</evidence>
<name>A0A7W2CXJ2_9ACTN</name>
<dbReference type="EMBL" id="JACEQY010000004">
    <property type="protein sequence ID" value="MBA4860967.1"/>
    <property type="molecule type" value="Genomic_DNA"/>
</dbReference>
<keyword evidence="3" id="KW-1185">Reference proteome</keyword>
<feature type="transmembrane region" description="Helical" evidence="1">
    <location>
        <begin position="29"/>
        <end position="51"/>
    </location>
</feature>
<comment type="caution">
    <text evidence="2">The sequence shown here is derived from an EMBL/GenBank/DDBJ whole genome shotgun (WGS) entry which is preliminary data.</text>
</comment>
<keyword evidence="1" id="KW-0472">Membrane</keyword>
<sequence length="628" mass="67398">MPRVQLRPGPVRDPRLSHLGGLRRPARNLLLATTVLLLAGAAWIVATGLLARSELLATQRDLDELRRSLGAELAPGGKAAAVTRRVAPDGKTAAVARRPDPDAAMRSAASHAARAHRVTTGPVWYAAAHVPFVGEPLRTVRGAADAVDRLTGEVLAPLVHTVPQLADTAGKGGVPQILTALRGQAPALTRAARIAADVRDQVGELPTSTWLPAADQAQAQLSRQLDRLSPALTDASVTARVLPPMLGTQEKRRYLLVFQNTAEARGTGGLPGAFAVLGTDKGRLRFERFGNDTELARTSANVNLGAEYAALYGKHAPTRVWVNSNISPHFPYAARIWSAAWRKHSGQEVDGAVALDPSVLSLLLRAVGPARLPDGTMLTAENAVDLTERSSYATYQDTRERKRFFLDAARAAASTLMDAADDPRLLPAMASAVHEAQQDGHLKIWSAHQAEQRLLESHPLGGALPHTPGPLAGLVVNNAAGTKLDYYLDRRLTWTPGPCTANDRSVTATVTLANRAPASGLPHYVTQRLDTRSYRTRHGDNRLLVSYYASAGAGLIKATLDGRPVLLHSSVERGYPVYTLDLELPARSNRTLVLHLREPHADRAPVLLRQPMVTPLQATVAPGRTCQV</sequence>
<dbReference type="Pfam" id="PF13196">
    <property type="entry name" value="DUF4012"/>
    <property type="match status" value="1"/>
</dbReference>
<keyword evidence="1" id="KW-0812">Transmembrane</keyword>
<organism evidence="2 3">
    <name type="scientific">Streptomyces himalayensis subsp. aureolus</name>
    <dbReference type="NCBI Taxonomy" id="2758039"/>
    <lineage>
        <taxon>Bacteria</taxon>
        <taxon>Bacillati</taxon>
        <taxon>Actinomycetota</taxon>
        <taxon>Actinomycetes</taxon>
        <taxon>Kitasatosporales</taxon>
        <taxon>Streptomycetaceae</taxon>
        <taxon>Streptomyces</taxon>
        <taxon>Streptomyces himalayensis</taxon>
    </lineage>
</organism>
<accession>A0A7W2CXJ2</accession>